<evidence type="ECO:0000256" key="1">
    <source>
        <dbReference type="SAM" id="SignalP"/>
    </source>
</evidence>
<dbReference type="EMBL" id="CP035704">
    <property type="protein sequence ID" value="QBB72279.1"/>
    <property type="molecule type" value="Genomic_DNA"/>
</dbReference>
<feature type="chain" id="PRO_5019029874" evidence="1">
    <location>
        <begin position="31"/>
        <end position="440"/>
    </location>
</feature>
<evidence type="ECO:0000313" key="2">
    <source>
        <dbReference type="EMBL" id="QBB72279.1"/>
    </source>
</evidence>
<accession>A0A411HP50</accession>
<gene>
    <name evidence="2" type="ORF">ELE36_18955</name>
</gene>
<feature type="signal peptide" evidence="1">
    <location>
        <begin position="1"/>
        <end position="30"/>
    </location>
</feature>
<name>A0A411HP50_9GAMM</name>
<dbReference type="KEGG" id="xbc:ELE36_18955"/>
<dbReference type="Proteomes" id="UP000291562">
    <property type="component" value="Chromosome"/>
</dbReference>
<proteinExistence type="predicted"/>
<dbReference type="AlphaFoldDB" id="A0A411HP50"/>
<dbReference type="OrthoDB" id="6064553at2"/>
<keyword evidence="1" id="KW-0732">Signal</keyword>
<evidence type="ECO:0000313" key="3">
    <source>
        <dbReference type="Proteomes" id="UP000291562"/>
    </source>
</evidence>
<protein>
    <submittedName>
        <fullName evidence="2">Uncharacterized protein</fullName>
    </submittedName>
</protein>
<organism evidence="2 3">
    <name type="scientific">Pseudolysobacter antarcticus</name>
    <dbReference type="NCBI Taxonomy" id="2511995"/>
    <lineage>
        <taxon>Bacteria</taxon>
        <taxon>Pseudomonadati</taxon>
        <taxon>Pseudomonadota</taxon>
        <taxon>Gammaproteobacteria</taxon>
        <taxon>Lysobacterales</taxon>
        <taxon>Rhodanobacteraceae</taxon>
        <taxon>Pseudolysobacter</taxon>
    </lineage>
</organism>
<sequence length="440" mass="46071">MLNTILRHVRTSASALVVLAAMSWAGHASAAIGTNDNVPSASLLLPYFEADLGNPNGSQTTVRLSNASATAVLAHVVLWTDLGVPTLEFNEYLTGYDSVDLDLRLLFQGIAPQTASAGQDPGDQISPKGTYSQDINFASCTGNLPPLGLPPATSGALPDSTLWEPTTLAAIRAAHTGQASTLWSGQCGAAVHGDNIARGYITIDTVNNCTLRFPSDAGYFQSGGTGDATNQNVLFGSYTSINRSLNQVATENLVNIEADAVNPQSSTSGQPTFYSRNVGGTAIDNREALGTTWAARNISGGIFPGGTKFVVWRDPGVTVAPFTCGNLPAPFPLTQNRVVAFDEQEHPTFLASSTNAFPYATQIVDSSTLSPYPFGWVALTLSDSSNTPLQSFVSVRHLSAGKFGDGTPAFLIRTQAQAVCAAVPTKCVGVPPSQVSLPYP</sequence>
<reference evidence="2 3" key="1">
    <citation type="submission" date="2019-01" db="EMBL/GenBank/DDBJ databases">
        <title>Pseudolysobacter antarctica gen. nov., sp. nov., isolated from Fildes Peninsula, Antarctica.</title>
        <authorList>
            <person name="Wei Z."/>
            <person name="Peng F."/>
        </authorList>
    </citation>
    <scope>NUCLEOTIDE SEQUENCE [LARGE SCALE GENOMIC DNA]</scope>
    <source>
        <strain evidence="2 3">AQ6-296</strain>
    </source>
</reference>
<dbReference type="RefSeq" id="WP_129836096.1">
    <property type="nucleotide sequence ID" value="NZ_CP035704.1"/>
</dbReference>
<keyword evidence="3" id="KW-1185">Reference proteome</keyword>